<dbReference type="PANTHER" id="PTHR10745:SF0">
    <property type="entry name" value="GLYCINE--TRNA LIGASE"/>
    <property type="match status" value="1"/>
</dbReference>
<dbReference type="PANTHER" id="PTHR10745">
    <property type="entry name" value="GLYCYL-TRNA SYNTHETASE/DNA POLYMERASE SUBUNIT GAMMA-2"/>
    <property type="match status" value="1"/>
</dbReference>
<dbReference type="PROSITE" id="PS50862">
    <property type="entry name" value="AA_TRNA_LIGASE_II"/>
    <property type="match status" value="1"/>
</dbReference>
<dbReference type="InterPro" id="IPR045864">
    <property type="entry name" value="aa-tRNA-synth_II/BPL/LPL"/>
</dbReference>
<evidence type="ECO:0000256" key="3">
    <source>
        <dbReference type="ARBA" id="ARBA00022840"/>
    </source>
</evidence>
<keyword evidence="9" id="KW-1185">Reference proteome</keyword>
<dbReference type="GO" id="GO:0070150">
    <property type="term" value="P:mitochondrial glycyl-tRNA aminoacylation"/>
    <property type="evidence" value="ECO:0007669"/>
    <property type="project" value="TreeGrafter"/>
</dbReference>
<dbReference type="Gene3D" id="3.30.40.230">
    <property type="match status" value="1"/>
</dbReference>
<feature type="coiled-coil region" evidence="5">
    <location>
        <begin position="17"/>
        <end position="59"/>
    </location>
</feature>
<dbReference type="SUPFAM" id="SSF55681">
    <property type="entry name" value="Class II aaRS and biotin synthetases"/>
    <property type="match status" value="2"/>
</dbReference>
<dbReference type="InterPro" id="IPR006195">
    <property type="entry name" value="aa-tRNA-synth_II"/>
</dbReference>
<accession>U6GRP7</accession>
<dbReference type="OMA" id="WAWPREL"/>
<dbReference type="AlphaFoldDB" id="U6GRP7"/>
<evidence type="ECO:0000313" key="9">
    <source>
        <dbReference type="Proteomes" id="UP000018050"/>
    </source>
</evidence>
<dbReference type="GO" id="GO:0005524">
    <property type="term" value="F:ATP binding"/>
    <property type="evidence" value="ECO:0007669"/>
    <property type="project" value="UniProtKB-KW"/>
</dbReference>
<dbReference type="GO" id="GO:0004820">
    <property type="term" value="F:glycine-tRNA ligase activity"/>
    <property type="evidence" value="ECO:0007669"/>
    <property type="project" value="TreeGrafter"/>
</dbReference>
<sequence length="338" mass="38918">MIKDMKTGDCYRADKYLEELIDKEIAKIKENDKLNDEDKQEQIKELEKIQRQADAYTADELNKLFTRFRAVSPEGNPLSYPFPFNLMFCLKLGPKDEATTNTPSTSSSSSSSELQQEDKREASPQQQEQQAKQQQQQQQQQQTKQNKQQQQQQQQHSNEGRGYLRPETAQGIFVNFRRFYDYNGGRMPFAVAQIGLGFRNEIAPRNSLIRCREFLMAEIEHFCNPEEKNNFERFEKVKNEVLPLFSKESQLGSGIVSRSQTLEQAVGCGVINNKTLAYYLAKTFSFLKTLGLNDKFIRFRQHLDSEKAHYATDCWDAEVKTAAGWIEVAGHADRAGKP</sequence>
<dbReference type="Proteomes" id="UP000018050">
    <property type="component" value="Unassembled WGS sequence"/>
</dbReference>
<keyword evidence="3" id="KW-0067">ATP-binding</keyword>
<feature type="compositionally biased region" description="Low complexity" evidence="6">
    <location>
        <begin position="99"/>
        <end position="112"/>
    </location>
</feature>
<dbReference type="RefSeq" id="XP_013247845.1">
    <property type="nucleotide sequence ID" value="XM_013392391.1"/>
</dbReference>
<dbReference type="Gene3D" id="3.30.930.10">
    <property type="entry name" value="Bira Bifunctional Protein, Domain 2"/>
    <property type="match status" value="1"/>
</dbReference>
<evidence type="ECO:0000256" key="5">
    <source>
        <dbReference type="SAM" id="Coils"/>
    </source>
</evidence>
<dbReference type="InterPro" id="IPR027031">
    <property type="entry name" value="Gly-tRNA_synthase/POLG2"/>
</dbReference>
<dbReference type="InterPro" id="IPR002314">
    <property type="entry name" value="aa-tRNA-synt_IIb"/>
</dbReference>
<dbReference type="GeneID" id="25274866"/>
<dbReference type="EMBL" id="HG672931">
    <property type="protein sequence ID" value="CDI82926.1"/>
    <property type="molecule type" value="Genomic_DNA"/>
</dbReference>
<dbReference type="Pfam" id="PF00587">
    <property type="entry name" value="tRNA-synt_2b"/>
    <property type="match status" value="1"/>
</dbReference>
<dbReference type="GO" id="GO:0005739">
    <property type="term" value="C:mitochondrion"/>
    <property type="evidence" value="ECO:0007669"/>
    <property type="project" value="TreeGrafter"/>
</dbReference>
<evidence type="ECO:0000256" key="2">
    <source>
        <dbReference type="ARBA" id="ARBA00022741"/>
    </source>
</evidence>
<keyword evidence="2" id="KW-0547">Nucleotide-binding</keyword>
<dbReference type="VEuPathDB" id="ToxoDB:EAH_00067960"/>
<feature type="compositionally biased region" description="Low complexity" evidence="6">
    <location>
        <begin position="125"/>
        <end position="155"/>
    </location>
</feature>
<reference evidence="8" key="1">
    <citation type="submission" date="2013-10" db="EMBL/GenBank/DDBJ databases">
        <title>Genomic analysis of the causative agents of coccidiosis in chickens.</title>
        <authorList>
            <person name="Reid A.J."/>
            <person name="Blake D."/>
            <person name="Billington K."/>
            <person name="Browne H."/>
            <person name="Dunn M."/>
            <person name="Hung S."/>
            <person name="Kawahara F."/>
            <person name="Miranda-Saavedra D."/>
            <person name="Mourier T."/>
            <person name="Nagra H."/>
            <person name="Otto T.D."/>
            <person name="Rawlings N."/>
            <person name="Sanchez A."/>
            <person name="Sanders M."/>
            <person name="Subramaniam C."/>
            <person name="Tay Y."/>
            <person name="Dear P."/>
            <person name="Doerig C."/>
            <person name="Gruber A."/>
            <person name="Parkinson J."/>
            <person name="Shirley M."/>
            <person name="Wan K.L."/>
            <person name="Berriman M."/>
            <person name="Tomley F."/>
            <person name="Pain A."/>
        </authorList>
    </citation>
    <scope>NUCLEOTIDE SEQUENCE</scope>
    <source>
        <strain evidence="8">Houghton</strain>
    </source>
</reference>
<gene>
    <name evidence="8" type="ORF">EAH_00067960</name>
</gene>
<dbReference type="OrthoDB" id="57698at2759"/>
<proteinExistence type="predicted"/>
<keyword evidence="4 8" id="KW-0030">Aminoacyl-tRNA synthetase</keyword>
<organism evidence="8 9">
    <name type="scientific">Eimeria acervulina</name>
    <name type="common">Coccidian parasite</name>
    <dbReference type="NCBI Taxonomy" id="5801"/>
    <lineage>
        <taxon>Eukaryota</taxon>
        <taxon>Sar</taxon>
        <taxon>Alveolata</taxon>
        <taxon>Apicomplexa</taxon>
        <taxon>Conoidasida</taxon>
        <taxon>Coccidia</taxon>
        <taxon>Eucoccidiorida</taxon>
        <taxon>Eimeriorina</taxon>
        <taxon>Eimeriidae</taxon>
        <taxon>Eimeria</taxon>
    </lineage>
</organism>
<evidence type="ECO:0000256" key="4">
    <source>
        <dbReference type="ARBA" id="ARBA00023146"/>
    </source>
</evidence>
<name>U6GRP7_EIMAC</name>
<feature type="domain" description="Aminoacyl-transfer RNA synthetases class-II family profile" evidence="7">
    <location>
        <begin position="163"/>
        <end position="319"/>
    </location>
</feature>
<evidence type="ECO:0000259" key="7">
    <source>
        <dbReference type="PROSITE" id="PS50862"/>
    </source>
</evidence>
<evidence type="ECO:0000256" key="1">
    <source>
        <dbReference type="ARBA" id="ARBA00022598"/>
    </source>
</evidence>
<evidence type="ECO:0000313" key="8">
    <source>
        <dbReference type="EMBL" id="CDI82926.1"/>
    </source>
</evidence>
<reference evidence="8" key="2">
    <citation type="submission" date="2013-10" db="EMBL/GenBank/DDBJ databases">
        <authorList>
            <person name="Aslett M."/>
        </authorList>
    </citation>
    <scope>NUCLEOTIDE SEQUENCE</scope>
    <source>
        <strain evidence="8">Houghton</strain>
    </source>
</reference>
<keyword evidence="1" id="KW-0436">Ligase</keyword>
<evidence type="ECO:0000256" key="6">
    <source>
        <dbReference type="SAM" id="MobiDB-lite"/>
    </source>
</evidence>
<feature type="region of interest" description="Disordered" evidence="6">
    <location>
        <begin position="97"/>
        <end position="166"/>
    </location>
</feature>
<keyword evidence="5" id="KW-0175">Coiled coil</keyword>
<protein>
    <submittedName>
        <fullName evidence="8">Glycyl-tRNA synthetase, putative</fullName>
    </submittedName>
</protein>